<dbReference type="PANTHER" id="PTHR43065:SF42">
    <property type="entry name" value="TWO-COMPONENT SENSOR PPRA"/>
    <property type="match status" value="1"/>
</dbReference>
<dbReference type="PROSITE" id="PS50109">
    <property type="entry name" value="HIS_KIN"/>
    <property type="match status" value="1"/>
</dbReference>
<dbReference type="EMBL" id="QQZY01000009">
    <property type="protein sequence ID" value="RDI73507.1"/>
    <property type="molecule type" value="Genomic_DNA"/>
</dbReference>
<keyword evidence="4 7" id="KW-0597">Phosphoprotein</keyword>
<keyword evidence="6" id="KW-0902">Two-component regulatory system</keyword>
<reference evidence="13" key="2">
    <citation type="journal article" date="2019" name="MicrobiologyOpen">
        <title>High-quality draft genome sequence of Gaiella occulta isolated from a 150 meter deep mineral water borehole and comparison with the genome sequences of other deep-branching lineages of the phylum Actinobacteria.</title>
        <authorList>
            <person name="Severino R."/>
            <person name="Froufe H.J.C."/>
            <person name="Barroso C."/>
            <person name="Albuquerque L."/>
            <person name="Lobo-da-Cunha A."/>
            <person name="da Costa M.S."/>
            <person name="Egas C."/>
        </authorList>
    </citation>
    <scope>NUCLEOTIDE SEQUENCE [LARGE SCALE GENOMIC DNA]</scope>
    <source>
        <strain evidence="13">F2-233</strain>
    </source>
</reference>
<dbReference type="InterPro" id="IPR000014">
    <property type="entry name" value="PAS"/>
</dbReference>
<dbReference type="NCBIfam" id="TIGR00229">
    <property type="entry name" value="sensory_box"/>
    <property type="match status" value="1"/>
</dbReference>
<feature type="modified residue" description="4-aspartylphosphate" evidence="7">
    <location>
        <position position="56"/>
    </location>
</feature>
<evidence type="ECO:0000256" key="3">
    <source>
        <dbReference type="ARBA" id="ARBA00012438"/>
    </source>
</evidence>
<evidence type="ECO:0000256" key="6">
    <source>
        <dbReference type="ARBA" id="ARBA00023012"/>
    </source>
</evidence>
<evidence type="ECO:0000256" key="1">
    <source>
        <dbReference type="ARBA" id="ARBA00000085"/>
    </source>
</evidence>
<dbReference type="Pfam" id="PF08447">
    <property type="entry name" value="PAS_3"/>
    <property type="match status" value="1"/>
</dbReference>
<feature type="modified residue" description="4-aspartylphosphate" evidence="7">
    <location>
        <position position="678"/>
    </location>
</feature>
<dbReference type="InterPro" id="IPR000700">
    <property type="entry name" value="PAS-assoc_C"/>
</dbReference>
<keyword evidence="5" id="KW-0418">Kinase</keyword>
<evidence type="ECO:0000313" key="12">
    <source>
        <dbReference type="EMBL" id="RDI73507.1"/>
    </source>
</evidence>
<dbReference type="SUPFAM" id="SSF47384">
    <property type="entry name" value="Homodimeric domain of signal transducing histidine kinase"/>
    <property type="match status" value="1"/>
</dbReference>
<sequence length="742" mass="80689">MSTFRALIADDDPDDRMLALRELRKEWPDAEAFEVCDAAGLEEALSGPQPQLVVTDSSLRFTDGLSILRDVRARWPDVPVVMLTGTGSAEVAVEALKSGLDDYVLKHHVSRLGASVRGVVDRRARELEARTALAESEERFRALADSSSLLIWITDADNRVTFVNRGWLDFTGRTLEQELGFGWLEGVHPDERDAVARQVLEYERSGRPYALRYRILDAAGEYRTLVDSGSPRLAADGTLLGYAGTSLDITDQLRAESARVEAEVLLTTALEAAPVGLGFVDRDLRYVRVNEALAEFHGSPVDAHLGRKAGQILEPLGLDLDAVYRRVLDTGVSVHDVDIETAVAGARRRFRAGYHPVRVHDEIVGVAVVAVETTERDLLEAQLLQAQKLEAVGRLAAGLAHDFNNLLGVIDGYASLIAEALPEGDERRAQALEISRASMRGADLTRSLLVFSRQKVVAERDIDLCRLVAELARMLERLVPDDVELTIDLGDEPAVVCADAGRLEQVIVNLVVNAVDAIRAGGRISVRVRPRGQDVVLEVEDTGVGIAEEALPLLFEPFFTTKEQGTGLGLSTAYGIVKQAGGQLHVTSTVGAGSTFTVLLPRVDRPAATPLDEVAVREPLGARGGGETILVAEDNDLLRRLIRSVLEQAGFTVVTVEDGAKALEAILEHGPPAAVVADVEMPGMGGIELARRLDRLHPHVRVLLMSGYTAADEIHHLAKRDFLQKPFTPADLVARVRELLDR</sequence>
<dbReference type="Gene3D" id="1.10.287.130">
    <property type="match status" value="1"/>
</dbReference>
<reference evidence="12 13" key="1">
    <citation type="submission" date="2018-07" db="EMBL/GenBank/DDBJ databases">
        <title>High-quality-draft genome sequence of Gaiella occulta.</title>
        <authorList>
            <person name="Severino R."/>
            <person name="Froufe H.J.C."/>
            <person name="Rainey F.A."/>
            <person name="Barroso C."/>
            <person name="Albuquerque L."/>
            <person name="Lobo-Da-Cunha A."/>
            <person name="Da Costa M.S."/>
            <person name="Egas C."/>
        </authorList>
    </citation>
    <scope>NUCLEOTIDE SEQUENCE [LARGE SCALE GENOMIC DNA]</scope>
    <source>
        <strain evidence="12 13">F2-233</strain>
    </source>
</reference>
<protein>
    <recommendedName>
        <fullName evidence="3">histidine kinase</fullName>
        <ecNumber evidence="3">2.7.13.3</ecNumber>
    </recommendedName>
</protein>
<keyword evidence="5" id="KW-0808">Transferase</keyword>
<dbReference type="SMART" id="SM00091">
    <property type="entry name" value="PAS"/>
    <property type="match status" value="2"/>
</dbReference>
<evidence type="ECO:0000256" key="7">
    <source>
        <dbReference type="PROSITE-ProRule" id="PRU00169"/>
    </source>
</evidence>
<feature type="domain" description="Response regulatory" evidence="9">
    <location>
        <begin position="5"/>
        <end position="121"/>
    </location>
</feature>
<feature type="domain" description="Histidine kinase" evidence="8">
    <location>
        <begin position="398"/>
        <end position="604"/>
    </location>
</feature>
<dbReference type="Gene3D" id="3.30.565.10">
    <property type="entry name" value="Histidine kinase-like ATPase, C-terminal domain"/>
    <property type="match status" value="1"/>
</dbReference>
<dbReference type="CDD" id="cd00156">
    <property type="entry name" value="REC"/>
    <property type="match status" value="2"/>
</dbReference>
<dbReference type="PROSITE" id="PS50112">
    <property type="entry name" value="PAS"/>
    <property type="match status" value="1"/>
</dbReference>
<evidence type="ECO:0000256" key="5">
    <source>
        <dbReference type="ARBA" id="ARBA00022777"/>
    </source>
</evidence>
<dbReference type="InterPro" id="IPR036890">
    <property type="entry name" value="HATPase_C_sf"/>
</dbReference>
<gene>
    <name evidence="12" type="ORF">Gocc_2863</name>
</gene>
<dbReference type="SUPFAM" id="SSF52172">
    <property type="entry name" value="CheY-like"/>
    <property type="match status" value="2"/>
</dbReference>
<dbReference type="InterPro" id="IPR036097">
    <property type="entry name" value="HisK_dim/P_sf"/>
</dbReference>
<dbReference type="PANTHER" id="PTHR43065">
    <property type="entry name" value="SENSOR HISTIDINE KINASE"/>
    <property type="match status" value="1"/>
</dbReference>
<dbReference type="PROSITE" id="PS50110">
    <property type="entry name" value="RESPONSE_REGULATORY"/>
    <property type="match status" value="2"/>
</dbReference>
<evidence type="ECO:0000259" key="8">
    <source>
        <dbReference type="PROSITE" id="PS50109"/>
    </source>
</evidence>
<dbReference type="InterPro" id="IPR003661">
    <property type="entry name" value="HisK_dim/P_dom"/>
</dbReference>
<dbReference type="GO" id="GO:0005886">
    <property type="term" value="C:plasma membrane"/>
    <property type="evidence" value="ECO:0007669"/>
    <property type="project" value="UniProtKB-SubCell"/>
</dbReference>
<keyword evidence="13" id="KW-1185">Reference proteome</keyword>
<dbReference type="EC" id="2.7.13.3" evidence="3"/>
<dbReference type="InterPro" id="IPR005467">
    <property type="entry name" value="His_kinase_dom"/>
</dbReference>
<dbReference type="InterPro" id="IPR001789">
    <property type="entry name" value="Sig_transdc_resp-reg_receiver"/>
</dbReference>
<proteinExistence type="predicted"/>
<evidence type="ECO:0000313" key="13">
    <source>
        <dbReference type="Proteomes" id="UP000254134"/>
    </source>
</evidence>
<evidence type="ECO:0000259" key="10">
    <source>
        <dbReference type="PROSITE" id="PS50112"/>
    </source>
</evidence>
<dbReference type="AlphaFoldDB" id="A0A7M2YVL4"/>
<dbReference type="SUPFAM" id="SSF55874">
    <property type="entry name" value="ATPase domain of HSP90 chaperone/DNA topoisomerase II/histidine kinase"/>
    <property type="match status" value="1"/>
</dbReference>
<dbReference type="InterPro" id="IPR001610">
    <property type="entry name" value="PAC"/>
</dbReference>
<organism evidence="12 13">
    <name type="scientific">Gaiella occulta</name>
    <dbReference type="NCBI Taxonomy" id="1002870"/>
    <lineage>
        <taxon>Bacteria</taxon>
        <taxon>Bacillati</taxon>
        <taxon>Actinomycetota</taxon>
        <taxon>Thermoleophilia</taxon>
        <taxon>Gaiellales</taxon>
        <taxon>Gaiellaceae</taxon>
        <taxon>Gaiella</taxon>
    </lineage>
</organism>
<dbReference type="PROSITE" id="PS50113">
    <property type="entry name" value="PAC"/>
    <property type="match status" value="1"/>
</dbReference>
<dbReference type="Gene3D" id="3.40.50.2300">
    <property type="match status" value="2"/>
</dbReference>
<comment type="subcellular location">
    <subcellularLocation>
        <location evidence="2">Cell membrane</location>
    </subcellularLocation>
</comment>
<feature type="domain" description="PAC" evidence="11">
    <location>
        <begin position="209"/>
        <end position="261"/>
    </location>
</feature>
<dbReference type="Pfam" id="PF00072">
    <property type="entry name" value="Response_reg"/>
    <property type="match status" value="2"/>
</dbReference>
<dbReference type="Proteomes" id="UP000254134">
    <property type="component" value="Unassembled WGS sequence"/>
</dbReference>
<comment type="caution">
    <text evidence="12">The sequence shown here is derived from an EMBL/GenBank/DDBJ whole genome shotgun (WGS) entry which is preliminary data.</text>
</comment>
<evidence type="ECO:0000259" key="9">
    <source>
        <dbReference type="PROSITE" id="PS50110"/>
    </source>
</evidence>
<dbReference type="Pfam" id="PF02518">
    <property type="entry name" value="HATPase_c"/>
    <property type="match status" value="1"/>
</dbReference>
<dbReference type="SMART" id="SM00448">
    <property type="entry name" value="REC"/>
    <property type="match status" value="2"/>
</dbReference>
<dbReference type="SMART" id="SM00388">
    <property type="entry name" value="HisKA"/>
    <property type="match status" value="1"/>
</dbReference>
<evidence type="ECO:0000256" key="4">
    <source>
        <dbReference type="ARBA" id="ARBA00022553"/>
    </source>
</evidence>
<feature type="domain" description="Response regulatory" evidence="9">
    <location>
        <begin position="628"/>
        <end position="740"/>
    </location>
</feature>
<dbReference type="Gene3D" id="3.30.450.20">
    <property type="entry name" value="PAS domain"/>
    <property type="match status" value="2"/>
</dbReference>
<dbReference type="Pfam" id="PF08448">
    <property type="entry name" value="PAS_4"/>
    <property type="match status" value="1"/>
</dbReference>
<evidence type="ECO:0000256" key="2">
    <source>
        <dbReference type="ARBA" id="ARBA00004236"/>
    </source>
</evidence>
<feature type="domain" description="PAS" evidence="10">
    <location>
        <begin position="136"/>
        <end position="206"/>
    </location>
</feature>
<accession>A0A7M2YVL4</accession>
<dbReference type="RefSeq" id="WP_114797252.1">
    <property type="nucleotide sequence ID" value="NZ_QQZY01000009.1"/>
</dbReference>
<dbReference type="SMART" id="SM00387">
    <property type="entry name" value="HATPase_c"/>
    <property type="match status" value="1"/>
</dbReference>
<evidence type="ECO:0000259" key="11">
    <source>
        <dbReference type="PROSITE" id="PS50113"/>
    </source>
</evidence>
<dbReference type="CDD" id="cd00082">
    <property type="entry name" value="HisKA"/>
    <property type="match status" value="1"/>
</dbReference>
<dbReference type="OrthoDB" id="9764154at2"/>
<dbReference type="SUPFAM" id="SSF55785">
    <property type="entry name" value="PYP-like sensor domain (PAS domain)"/>
    <property type="match status" value="2"/>
</dbReference>
<dbReference type="InterPro" id="IPR003594">
    <property type="entry name" value="HATPase_dom"/>
</dbReference>
<dbReference type="InterPro" id="IPR035965">
    <property type="entry name" value="PAS-like_dom_sf"/>
</dbReference>
<dbReference type="SMART" id="SM00086">
    <property type="entry name" value="PAC"/>
    <property type="match status" value="1"/>
</dbReference>
<name>A0A7M2YVL4_9ACTN</name>
<dbReference type="InterPro" id="IPR011006">
    <property type="entry name" value="CheY-like_superfamily"/>
</dbReference>
<dbReference type="InterPro" id="IPR013655">
    <property type="entry name" value="PAS_fold_3"/>
</dbReference>
<comment type="catalytic activity">
    <reaction evidence="1">
        <text>ATP + protein L-histidine = ADP + protein N-phospho-L-histidine.</text>
        <dbReference type="EC" id="2.7.13.3"/>
    </reaction>
</comment>
<dbReference type="FunFam" id="3.30.450.20:FF:000099">
    <property type="entry name" value="Sensory box sensor histidine kinase"/>
    <property type="match status" value="1"/>
</dbReference>
<dbReference type="InterPro" id="IPR013656">
    <property type="entry name" value="PAS_4"/>
</dbReference>
<dbReference type="CDD" id="cd00130">
    <property type="entry name" value="PAS"/>
    <property type="match status" value="1"/>
</dbReference>
<dbReference type="InterPro" id="IPR004358">
    <property type="entry name" value="Sig_transdc_His_kin-like_C"/>
</dbReference>
<dbReference type="PRINTS" id="PR00344">
    <property type="entry name" value="BCTRLSENSOR"/>
</dbReference>
<dbReference type="GO" id="GO:0000155">
    <property type="term" value="F:phosphorelay sensor kinase activity"/>
    <property type="evidence" value="ECO:0007669"/>
    <property type="project" value="InterPro"/>
</dbReference>